<dbReference type="EMBL" id="CP000095">
    <property type="protein sequence ID" value="AAZ58518.1"/>
    <property type="molecule type" value="Genomic_DNA"/>
</dbReference>
<sequence>MNSFTSFTSLIRSMRLFAQLISIPAVLGFITPIAVQAGGEKHQGHHDHHGSHMNMGDSYPSTMFMGKTTFVLGGVDGVSDSGMGGMGGMGGMSPSDEKDGTVFHYDTKLMFMTSFTGQDMLKTAVRIGNFGMMEPFGMMGEARLDTAFSSSDSLELHKAYYQFPVGDDIQVTFGPKLRQDDLLGVWPSAYPSDGVLFVLNQAGANDTYSKKMGAGAGITWSYEKLVASALFVSEDASNSSIGFLADEGKDHITTQLAWVDERYTLAAAFTQSDNGRTDNSPDINDYSSFGVSGSYQFGDDYSLSGGIGWKNPENDDSPDTSMNKVEDGKTWSIGFLWNNALIEGNKFGFGIGTAETHRNDSGYDDPLAWEAFYDFKVSDSLTVTPAIFVIEKDGKEEVNGALVKTTFNF</sequence>
<dbReference type="PhylomeDB" id="Q46J10"/>
<dbReference type="AlphaFoldDB" id="Q46J10"/>
<dbReference type="Proteomes" id="UP000002535">
    <property type="component" value="Chromosome"/>
</dbReference>
<dbReference type="InterPro" id="IPR023614">
    <property type="entry name" value="Porin_dom_sf"/>
</dbReference>
<protein>
    <submittedName>
        <fullName evidence="1">Cyanobacterial porin</fullName>
    </submittedName>
</protein>
<dbReference type="HOGENOM" id="CLU_018575_0_1_3"/>
<reference evidence="1 2" key="1">
    <citation type="journal article" date="2007" name="PLoS Genet.">
        <title>Patterns and implications of gene gain and loss in the evolution of Prochlorococcus.</title>
        <authorList>
            <person name="Kettler G.C."/>
            <person name="Martiny A.C."/>
            <person name="Huang K."/>
            <person name="Zucker J."/>
            <person name="Coleman M.L."/>
            <person name="Rodrigue S."/>
            <person name="Chen F."/>
            <person name="Lapidus A."/>
            <person name="Ferriera S."/>
            <person name="Johnson J."/>
            <person name="Steglich C."/>
            <person name="Church G.M."/>
            <person name="Richardson P."/>
            <person name="Chisholm S.W."/>
        </authorList>
    </citation>
    <scope>NUCLEOTIDE SEQUENCE [LARGE SCALE GENOMIC DNA]</scope>
    <source>
        <strain evidence="1 2">NATL2A</strain>
    </source>
</reference>
<proteinExistence type="predicted"/>
<accession>Q46J10</accession>
<keyword evidence="2" id="KW-1185">Reference proteome</keyword>
<dbReference type="Gene3D" id="2.40.160.10">
    <property type="entry name" value="Porin"/>
    <property type="match status" value="1"/>
</dbReference>
<dbReference type="RefSeq" id="WP_011295373.1">
    <property type="nucleotide sequence ID" value="NC_007335.2"/>
</dbReference>
<dbReference type="SUPFAM" id="SSF56935">
    <property type="entry name" value="Porins"/>
    <property type="match status" value="1"/>
</dbReference>
<organism evidence="1 2">
    <name type="scientific">Prochlorococcus marinus (strain NATL2A)</name>
    <dbReference type="NCBI Taxonomy" id="59920"/>
    <lineage>
        <taxon>Bacteria</taxon>
        <taxon>Bacillati</taxon>
        <taxon>Cyanobacteriota</taxon>
        <taxon>Cyanophyceae</taxon>
        <taxon>Synechococcales</taxon>
        <taxon>Prochlorococcaceae</taxon>
        <taxon>Prochlorococcus</taxon>
    </lineage>
</organism>
<dbReference type="STRING" id="59920.PMN2A_1028"/>
<evidence type="ECO:0000313" key="2">
    <source>
        <dbReference type="Proteomes" id="UP000002535"/>
    </source>
</evidence>
<evidence type="ECO:0000313" key="1">
    <source>
        <dbReference type="EMBL" id="AAZ58518.1"/>
    </source>
</evidence>
<name>Q46J10_PROMT</name>
<gene>
    <name evidence="1" type="ordered locus">PMN2A_1028</name>
</gene>
<dbReference type="KEGG" id="pmn:PMN2A_1028"/>